<dbReference type="Proteomes" id="UP001357485">
    <property type="component" value="Unassembled WGS sequence"/>
</dbReference>
<proteinExistence type="predicted"/>
<comment type="caution">
    <text evidence="2">The sequence shown here is derived from an EMBL/GenBank/DDBJ whole genome shotgun (WGS) entry which is preliminary data.</text>
</comment>
<reference evidence="2 3" key="1">
    <citation type="submission" date="2023-08" db="EMBL/GenBank/DDBJ databases">
        <title>Black Yeasts Isolated from many extreme environments.</title>
        <authorList>
            <person name="Coleine C."/>
            <person name="Stajich J.E."/>
            <person name="Selbmann L."/>
        </authorList>
    </citation>
    <scope>NUCLEOTIDE SEQUENCE [LARGE SCALE GENOMIC DNA]</scope>
    <source>
        <strain evidence="2 3">CCFEE 536</strain>
    </source>
</reference>
<feature type="signal peptide" evidence="1">
    <location>
        <begin position="1"/>
        <end position="22"/>
    </location>
</feature>
<name>A0ABR0J9H0_9PEZI</name>
<keyword evidence="3" id="KW-1185">Reference proteome</keyword>
<accession>A0ABR0J9H0</accession>
<dbReference type="EMBL" id="JAVRRA010027603">
    <property type="protein sequence ID" value="KAK5059326.1"/>
    <property type="molecule type" value="Genomic_DNA"/>
</dbReference>
<sequence length="158" mass="16093">MIHLTLPILLLSLVAALPAIHALPAAKAPAVDPSTPFYLVTTSDKHSASSSSSLKDVSATSLFDPYYQPNYLLRLIGPGYGSLPTFTLTDGVLHSPSSGPHGLGSYVYNSTAVAAGTELQFLAAAEGPGSLTLTKGVLAVGGETGGWTICAGPLGQEV</sequence>
<evidence type="ECO:0000313" key="3">
    <source>
        <dbReference type="Proteomes" id="UP001357485"/>
    </source>
</evidence>
<protein>
    <submittedName>
        <fullName evidence="2">Uncharacterized protein</fullName>
    </submittedName>
</protein>
<feature type="chain" id="PRO_5047482862" evidence="1">
    <location>
        <begin position="23"/>
        <end position="158"/>
    </location>
</feature>
<organism evidence="2 3">
    <name type="scientific">Cryomyces antarcticus</name>
    <dbReference type="NCBI Taxonomy" id="329879"/>
    <lineage>
        <taxon>Eukaryota</taxon>
        <taxon>Fungi</taxon>
        <taxon>Dikarya</taxon>
        <taxon>Ascomycota</taxon>
        <taxon>Pezizomycotina</taxon>
        <taxon>Dothideomycetes</taxon>
        <taxon>Dothideomycetes incertae sedis</taxon>
        <taxon>Cryomyces</taxon>
    </lineage>
</organism>
<keyword evidence="1" id="KW-0732">Signal</keyword>
<evidence type="ECO:0000256" key="1">
    <source>
        <dbReference type="SAM" id="SignalP"/>
    </source>
</evidence>
<gene>
    <name evidence="2" type="ORF">LTR16_010475</name>
</gene>
<evidence type="ECO:0000313" key="2">
    <source>
        <dbReference type="EMBL" id="KAK5059326.1"/>
    </source>
</evidence>
<feature type="non-terminal residue" evidence="2">
    <location>
        <position position="158"/>
    </location>
</feature>